<gene>
    <name evidence="2" type="ORF">BN1086_02776</name>
</gene>
<sequence>MSVPNQTPYIIYNANGLTTVFSFEFYVISASDIQVTFDGVEITTGYSVSGVGNTGGGDVTFITPPAAGTVVMIERVVPTFRLTDYQDNGDLLADTVNKDFDRLWMAIQRYGIHLGLALRRPLFGGPFNAEGFRIANGGDPVDKQDFATKNYVDSVSIVRALRVPEAFVPLLPPADYRANKLLAFNAAGSPIVVLPPSGSASDVMIELAKPTGANNIGYGDVTVAERLSYVVYITNADPTGSTSAVAAIQAAVDVNKGKTLVLPAGDYLIDNTIFIPRNTQLCGVAPIPTMFHDIAHNNSIVDLIAEPGYTKFHLRGEPTKRILTDVVHGADDPARSMGIVFAESGAALDNIAVIGWRKRTDGTYEPPSLTAPNDVGAVPCFDIPVFNASVMSVRMHDTMIAGYIPEGSACYWIDASRGEQRNGSGNDFNVNDRIKSVGPNDSRQIDCCFWWFHPTAPSTSDARNYYGLKVQGHDDDIRNLTRYPSESAADNAGAANWIWGGPGTSDHKFRGSVIKGISLDCTIKSYVGDDRLNYNKATIVGGANGYPGAWQNLTGAGGKFSFADCVIRHGDINLKRVAQVWFANTYGEAGYFYMTNLTGYVTISDGFIGQGVQDVTINNPDGTTPTTYNRINSPLYKAVNSGNDDRFGLIHSSGAHNYYRPHIDGVVSLGFDDGSTRRRFSSVFSNNIQTELLTSSTSRNNVGFVKPPRLPNYTTSTLPTLGATDYGSLVFNTTTNRVAVWTSAGWRSFQEV</sequence>
<dbReference type="Gene3D" id="2.160.20.10">
    <property type="entry name" value="Single-stranded right-handed beta-helix, Pectin lyase-like"/>
    <property type="match status" value="1"/>
</dbReference>
<dbReference type="PATRIC" id="fig|545.12.peg.2799"/>
<feature type="domain" description="Rhamnogalacturonase A/B/Epimerase-like pectate lyase" evidence="1">
    <location>
        <begin position="235"/>
        <end position="285"/>
    </location>
</feature>
<dbReference type="GO" id="GO:0016829">
    <property type="term" value="F:lyase activity"/>
    <property type="evidence" value="ECO:0007669"/>
    <property type="project" value="UniProtKB-KW"/>
</dbReference>
<evidence type="ECO:0000259" key="1">
    <source>
        <dbReference type="Pfam" id="PF12708"/>
    </source>
</evidence>
<dbReference type="AlphaFoldDB" id="A0A078LHN0"/>
<proteinExistence type="predicted"/>
<dbReference type="InterPro" id="IPR012334">
    <property type="entry name" value="Pectin_lyas_fold"/>
</dbReference>
<dbReference type="InterPro" id="IPR024535">
    <property type="entry name" value="RHGA/B-epi-like_pectate_lyase"/>
</dbReference>
<evidence type="ECO:0000313" key="2">
    <source>
        <dbReference type="EMBL" id="CDZ84621.1"/>
    </source>
</evidence>
<name>A0A078LHN0_CITKO</name>
<protein>
    <submittedName>
        <fullName evidence="2">Pectate lyase superfamily protein</fullName>
    </submittedName>
</protein>
<reference evidence="2" key="1">
    <citation type="submission" date="2014-06" db="EMBL/GenBank/DDBJ databases">
        <authorList>
            <person name="Urmite Genomes Urmite Genomes"/>
        </authorList>
    </citation>
    <scope>NUCLEOTIDE SEQUENCE</scope>
</reference>
<keyword evidence="2" id="KW-0456">Lyase</keyword>
<organism evidence="2">
    <name type="scientific">Citrobacter koseri</name>
    <name type="common">Citrobacter diversus</name>
    <dbReference type="NCBI Taxonomy" id="545"/>
    <lineage>
        <taxon>Bacteria</taxon>
        <taxon>Pseudomonadati</taxon>
        <taxon>Pseudomonadota</taxon>
        <taxon>Gammaproteobacteria</taxon>
        <taxon>Enterobacterales</taxon>
        <taxon>Enterobacteriaceae</taxon>
        <taxon>Citrobacter</taxon>
    </lineage>
</organism>
<dbReference type="EMBL" id="LK931336">
    <property type="protein sequence ID" value="CDZ84621.1"/>
    <property type="molecule type" value="Genomic_DNA"/>
</dbReference>
<accession>A0A078LHN0</accession>
<dbReference type="Pfam" id="PF12708">
    <property type="entry name" value="Pect-lyase_RHGA_epim"/>
    <property type="match status" value="1"/>
</dbReference>